<dbReference type="PANTHER" id="PTHR13832:SF792">
    <property type="entry name" value="GM14286P"/>
    <property type="match status" value="1"/>
</dbReference>
<feature type="region of interest" description="Disordered" evidence="1">
    <location>
        <begin position="1"/>
        <end position="37"/>
    </location>
</feature>
<keyword evidence="4" id="KW-1185">Reference proteome</keyword>
<comment type="caution">
    <text evidence="3">The sequence shown here is derived from an EMBL/GenBank/DDBJ whole genome shotgun (WGS) entry which is preliminary data.</text>
</comment>
<name>A0A9W8AJX0_9FUNG</name>
<dbReference type="CDD" id="cd00143">
    <property type="entry name" value="PP2Cc"/>
    <property type="match status" value="1"/>
</dbReference>
<proteinExistence type="predicted"/>
<accession>A0A9W8AJX0</accession>
<organism evidence="3 4">
    <name type="scientific">Tieghemiomyces parasiticus</name>
    <dbReference type="NCBI Taxonomy" id="78921"/>
    <lineage>
        <taxon>Eukaryota</taxon>
        <taxon>Fungi</taxon>
        <taxon>Fungi incertae sedis</taxon>
        <taxon>Zoopagomycota</taxon>
        <taxon>Kickxellomycotina</taxon>
        <taxon>Dimargaritomycetes</taxon>
        <taxon>Dimargaritales</taxon>
        <taxon>Dimargaritaceae</taxon>
        <taxon>Tieghemiomyces</taxon>
    </lineage>
</organism>
<dbReference type="EMBL" id="JANBPT010000033">
    <property type="protein sequence ID" value="KAJ1929501.1"/>
    <property type="molecule type" value="Genomic_DNA"/>
</dbReference>
<dbReference type="InterPro" id="IPR036457">
    <property type="entry name" value="PPM-type-like_dom_sf"/>
</dbReference>
<dbReference type="InterPro" id="IPR015655">
    <property type="entry name" value="PP2C"/>
</dbReference>
<dbReference type="Pfam" id="PF00481">
    <property type="entry name" value="PP2C"/>
    <property type="match status" value="1"/>
</dbReference>
<dbReference type="PROSITE" id="PS51746">
    <property type="entry name" value="PPM_2"/>
    <property type="match status" value="1"/>
</dbReference>
<dbReference type="SUPFAM" id="SSF81606">
    <property type="entry name" value="PP2C-like"/>
    <property type="match status" value="1"/>
</dbReference>
<protein>
    <recommendedName>
        <fullName evidence="2">PPM-type phosphatase domain-containing protein</fullName>
    </recommendedName>
</protein>
<dbReference type="InterPro" id="IPR001932">
    <property type="entry name" value="PPM-type_phosphatase-like_dom"/>
</dbReference>
<evidence type="ECO:0000259" key="2">
    <source>
        <dbReference type="PROSITE" id="PS51746"/>
    </source>
</evidence>
<evidence type="ECO:0000313" key="4">
    <source>
        <dbReference type="Proteomes" id="UP001150569"/>
    </source>
</evidence>
<dbReference type="Proteomes" id="UP001150569">
    <property type="component" value="Unassembled WGS sequence"/>
</dbReference>
<dbReference type="GO" id="GO:0005739">
    <property type="term" value="C:mitochondrion"/>
    <property type="evidence" value="ECO:0007669"/>
    <property type="project" value="TreeGrafter"/>
</dbReference>
<feature type="domain" description="PPM-type phosphatase" evidence="2">
    <location>
        <begin position="143"/>
        <end position="524"/>
    </location>
</feature>
<dbReference type="GO" id="GO:0004741">
    <property type="term" value="F:[pyruvate dehydrogenase (acetyl-transferring)]-phosphatase activity"/>
    <property type="evidence" value="ECO:0007669"/>
    <property type="project" value="TreeGrafter"/>
</dbReference>
<dbReference type="PANTHER" id="PTHR13832">
    <property type="entry name" value="PROTEIN PHOSPHATASE 2C"/>
    <property type="match status" value="1"/>
</dbReference>
<dbReference type="SMART" id="SM00332">
    <property type="entry name" value="PP2Cc"/>
    <property type="match status" value="1"/>
</dbReference>
<dbReference type="Gene3D" id="3.60.40.10">
    <property type="entry name" value="PPM-type phosphatase domain"/>
    <property type="match status" value="1"/>
</dbReference>
<evidence type="ECO:0000313" key="3">
    <source>
        <dbReference type="EMBL" id="KAJ1929501.1"/>
    </source>
</evidence>
<evidence type="ECO:0000256" key="1">
    <source>
        <dbReference type="SAM" id="MobiDB-lite"/>
    </source>
</evidence>
<reference evidence="3" key="1">
    <citation type="submission" date="2022-07" db="EMBL/GenBank/DDBJ databases">
        <title>Phylogenomic reconstructions and comparative analyses of Kickxellomycotina fungi.</title>
        <authorList>
            <person name="Reynolds N.K."/>
            <person name="Stajich J.E."/>
            <person name="Barry K."/>
            <person name="Grigoriev I.V."/>
            <person name="Crous P."/>
            <person name="Smith M.E."/>
        </authorList>
    </citation>
    <scope>NUCLEOTIDE SEQUENCE</scope>
    <source>
        <strain evidence="3">RSA 861</strain>
    </source>
</reference>
<gene>
    <name evidence="3" type="ORF">IWQ60_001113</name>
</gene>
<dbReference type="AlphaFoldDB" id="A0A9W8AJX0"/>
<dbReference type="OrthoDB" id="420076at2759"/>
<sequence>MPAVVSDGQPKRAALSTPRRGVATGTKVKSPPAPSPMSQRPYLFAGTLVVGCAAAYLAHLYTSGGATRTLEAADAITIPLGRAAADISVRSAVADDNEENIRAWRYQLKKRLTQFDPLPTAEVEARLTGHQQSVILPSASRLVRRYDTNQVASNSPIEDYHQQWSLPLAENGAMDAAGRWLLFGVFDGHSGFQCSRRLASELPKHIDRALAWAHTGSKDGVLSDAPVVAAAASILETSEATRVDPALLNDDPGAEHVIRAALTKGFITMDTELIEGSLQEAIKHPERMKEALLPAMAGSCGLVAALDTTRRQVSVACTGDSRAVLGSLDGSTGLWTATPLSTDQTAHNVAELKRLYAEHPGEEHTVISKGRILGSLMPTRAFGDARYKWSESIQRTIYPSQFPGRRATPPHYLTPPYVTATPVVTDRPLSPRDKFIVVASDGLYDELSNAEVVQAVAEFWESRIYAQPDPRFGPVALKDDNAATHLIRKAFGGDDPDVIARLLAIPSPSSRRYRDDITVTVIFLNE</sequence>